<feature type="region of interest" description="Disordered" evidence="1">
    <location>
        <begin position="1"/>
        <end position="36"/>
    </location>
</feature>
<feature type="compositionally biased region" description="Basic residues" evidence="1">
    <location>
        <begin position="220"/>
        <end position="229"/>
    </location>
</feature>
<evidence type="ECO:0000313" key="4">
    <source>
        <dbReference type="Proteomes" id="UP000070107"/>
    </source>
</evidence>
<comment type="caution">
    <text evidence="3">The sequence shown here is derived from an EMBL/GenBank/DDBJ whole genome shotgun (WGS) entry which is preliminary data.</text>
</comment>
<feature type="compositionally biased region" description="Low complexity" evidence="1">
    <location>
        <begin position="249"/>
        <end position="265"/>
    </location>
</feature>
<gene>
    <name evidence="3" type="ORF">ATN84_06725</name>
</gene>
<dbReference type="Pfam" id="PF13763">
    <property type="entry name" value="DUF4167"/>
    <property type="match status" value="1"/>
</dbReference>
<reference evidence="3 4" key="1">
    <citation type="submission" date="2015-11" db="EMBL/GenBank/DDBJ databases">
        <title>Draft genome sequence of Paramesorhizobium deserti A-3-E, a strain highly resistant to diverse beta-lactam antibiotics.</title>
        <authorList>
            <person name="Lv R."/>
            <person name="Yang X."/>
            <person name="Fang N."/>
            <person name="Guo J."/>
            <person name="Luo X."/>
            <person name="Peng F."/>
            <person name="Yang R."/>
            <person name="Cui Y."/>
            <person name="Fang C."/>
            <person name="Song Y."/>
        </authorList>
    </citation>
    <scope>NUCLEOTIDE SEQUENCE [LARGE SCALE GENOMIC DNA]</scope>
    <source>
        <strain evidence="3 4">A-3-E</strain>
    </source>
</reference>
<feature type="compositionally biased region" description="Acidic residues" evidence="1">
    <location>
        <begin position="95"/>
        <end position="106"/>
    </location>
</feature>
<dbReference type="RefSeq" id="WP_068880734.1">
    <property type="nucleotide sequence ID" value="NZ_LNTU01000001.1"/>
</dbReference>
<accession>A0A135I1T2</accession>
<organism evidence="3 4">
    <name type="scientific">Paramesorhizobium deserti</name>
    <dbReference type="NCBI Taxonomy" id="1494590"/>
    <lineage>
        <taxon>Bacteria</taxon>
        <taxon>Pseudomonadati</taxon>
        <taxon>Pseudomonadota</taxon>
        <taxon>Alphaproteobacteria</taxon>
        <taxon>Hyphomicrobiales</taxon>
        <taxon>Phyllobacteriaceae</taxon>
        <taxon>Paramesorhizobium</taxon>
    </lineage>
</organism>
<dbReference type="OrthoDB" id="9816310at2"/>
<protein>
    <recommendedName>
        <fullName evidence="2">DUF4167 domain-containing protein</fullName>
    </recommendedName>
</protein>
<evidence type="ECO:0000256" key="1">
    <source>
        <dbReference type="SAM" id="MobiDB-lite"/>
    </source>
</evidence>
<feature type="domain" description="DUF4167" evidence="2">
    <location>
        <begin position="11"/>
        <end position="84"/>
    </location>
</feature>
<dbReference type="Proteomes" id="UP000070107">
    <property type="component" value="Unassembled WGS sequence"/>
</dbReference>
<feature type="compositionally biased region" description="Low complexity" evidence="1">
    <location>
        <begin position="1"/>
        <end position="22"/>
    </location>
</feature>
<feature type="compositionally biased region" description="Low complexity" evidence="1">
    <location>
        <begin position="185"/>
        <end position="216"/>
    </location>
</feature>
<dbReference type="InterPro" id="IPR025430">
    <property type="entry name" value="DUF4167"/>
</dbReference>
<feature type="region of interest" description="Disordered" evidence="1">
    <location>
        <begin position="95"/>
        <end position="265"/>
    </location>
</feature>
<proteinExistence type="predicted"/>
<evidence type="ECO:0000313" key="3">
    <source>
        <dbReference type="EMBL" id="KXF79397.1"/>
    </source>
</evidence>
<evidence type="ECO:0000259" key="2">
    <source>
        <dbReference type="Pfam" id="PF13763"/>
    </source>
</evidence>
<dbReference type="AlphaFoldDB" id="A0A135I1T2"/>
<dbReference type="EMBL" id="LNTU01000001">
    <property type="protein sequence ID" value="KXF79397.1"/>
    <property type="molecule type" value="Genomic_DNA"/>
</dbReference>
<name>A0A135I1T2_9HYPH</name>
<dbReference type="STRING" id="1494590.ATN84_06725"/>
<keyword evidence="4" id="KW-1185">Reference proteome</keyword>
<sequence>MRPGQQNRRMRGRGNNNRKGPNPLSRNYESNGPDVKIRGNAQHIAEKYATLARDAQASGDRVMAENYLQHAEHYNRIIMAAQAQAPVQFQREDVFDDDAGDDEDGFEQPTVAAAPKPVNGSGPQPVIEGTPAEVVYGEDGAETQKQPADRGRGQGRSQNRQRRPRNERAEAAPAAAEGEVEVKAEAAQQAAAPASDEAPVVANGAAHGEAEAAPAAEPRRPRRQARPRRTASAAADESGNGAAGDNDAPKAAEAPAARVEAGSDA</sequence>